<keyword evidence="4 10" id="KW-0436">Ligase</keyword>
<organism evidence="12 13">
    <name type="scientific">Pseudomonas marginalis pv. marginalis</name>
    <dbReference type="NCBI Taxonomy" id="97473"/>
    <lineage>
        <taxon>Bacteria</taxon>
        <taxon>Pseudomonadati</taxon>
        <taxon>Pseudomonadota</taxon>
        <taxon>Gammaproteobacteria</taxon>
        <taxon>Pseudomonadales</taxon>
        <taxon>Pseudomonadaceae</taxon>
        <taxon>Pseudomonas</taxon>
    </lineage>
</organism>
<dbReference type="Proteomes" id="UP000276587">
    <property type="component" value="Unassembled WGS sequence"/>
</dbReference>
<dbReference type="GO" id="GO:0005524">
    <property type="term" value="F:ATP binding"/>
    <property type="evidence" value="ECO:0007669"/>
    <property type="project" value="UniProtKB-UniRule"/>
</dbReference>
<comment type="similarity">
    <text evidence="10">Belongs to the class-II aminoacyl-tRNA synthetase family. ProS type 1 subfamily.</text>
</comment>
<evidence type="ECO:0000256" key="5">
    <source>
        <dbReference type="ARBA" id="ARBA00022741"/>
    </source>
</evidence>
<comment type="subunit">
    <text evidence="2 10">Homodimer.</text>
</comment>
<keyword evidence="13" id="KW-1185">Reference proteome</keyword>
<dbReference type="InterPro" id="IPR006195">
    <property type="entry name" value="aa-tRNA-synth_II"/>
</dbReference>
<dbReference type="Pfam" id="PF04073">
    <property type="entry name" value="tRNA_edit"/>
    <property type="match status" value="1"/>
</dbReference>
<dbReference type="InterPro" id="IPR002314">
    <property type="entry name" value="aa-tRNA-synt_IIb"/>
</dbReference>
<dbReference type="Gene3D" id="3.30.930.10">
    <property type="entry name" value="Bira Bifunctional Protein, Domain 2"/>
    <property type="match status" value="2"/>
</dbReference>
<dbReference type="PROSITE" id="PS50862">
    <property type="entry name" value="AA_TRNA_LIGASE_II"/>
    <property type="match status" value="1"/>
</dbReference>
<dbReference type="Pfam" id="PF03129">
    <property type="entry name" value="HGTP_anticodon"/>
    <property type="match status" value="1"/>
</dbReference>
<dbReference type="FunFam" id="3.30.930.10:FF:000097">
    <property type="entry name" value="Proline--tRNA ligase"/>
    <property type="match status" value="1"/>
</dbReference>
<evidence type="ECO:0000256" key="1">
    <source>
        <dbReference type="ARBA" id="ARBA00004496"/>
    </source>
</evidence>
<dbReference type="InterPro" id="IPR050062">
    <property type="entry name" value="Pro-tRNA_synthetase"/>
</dbReference>
<dbReference type="PRINTS" id="PR01046">
    <property type="entry name" value="TRNASYNTHPRO"/>
</dbReference>
<dbReference type="SUPFAM" id="SSF52954">
    <property type="entry name" value="Class II aaRS ABD-related"/>
    <property type="match status" value="1"/>
</dbReference>
<evidence type="ECO:0000256" key="7">
    <source>
        <dbReference type="ARBA" id="ARBA00022917"/>
    </source>
</evidence>
<dbReference type="PANTHER" id="PTHR42753">
    <property type="entry name" value="MITOCHONDRIAL RIBOSOME PROTEIN L39/PROLYL-TRNA LIGASE FAMILY MEMBER"/>
    <property type="match status" value="1"/>
</dbReference>
<proteinExistence type="inferred from homology"/>
<evidence type="ECO:0000256" key="6">
    <source>
        <dbReference type="ARBA" id="ARBA00022840"/>
    </source>
</evidence>
<keyword evidence="3 10" id="KW-0963">Cytoplasm</keyword>
<evidence type="ECO:0000256" key="8">
    <source>
        <dbReference type="ARBA" id="ARBA00023146"/>
    </source>
</evidence>
<dbReference type="Gene3D" id="3.40.50.800">
    <property type="entry name" value="Anticodon-binding domain"/>
    <property type="match status" value="1"/>
</dbReference>
<evidence type="ECO:0000256" key="10">
    <source>
        <dbReference type="HAMAP-Rule" id="MF_01569"/>
    </source>
</evidence>
<dbReference type="EMBL" id="RBQF01000164">
    <property type="protein sequence ID" value="RMP09464.1"/>
    <property type="molecule type" value="Genomic_DNA"/>
</dbReference>
<dbReference type="GO" id="GO:0004827">
    <property type="term" value="F:proline-tRNA ligase activity"/>
    <property type="evidence" value="ECO:0007669"/>
    <property type="project" value="UniProtKB-UniRule"/>
</dbReference>
<feature type="domain" description="Aminoacyl-transfer RNA synthetases class-II family profile" evidence="11">
    <location>
        <begin position="79"/>
        <end position="512"/>
    </location>
</feature>
<dbReference type="InterPro" id="IPR036754">
    <property type="entry name" value="YbaK/aa-tRNA-synt-asso_dom_sf"/>
</dbReference>
<sequence length="612" mass="67934">MSNGSKRPHYKQPCILMPVRRQLAPVQSQVISSPSNRQRPTMRTSQYLLATQKETPSDAVVISHQLMLRAGMIRKLASGLYTWLPMGLKVMRKVEAIVREEMNAAGSLEVLMPSTQPAELWQESGRWEEYGPELLRFKDRHGRDFCAGPTHEEVITDLMRNELSSYKQLPLNLYQIQTKFRDEIRPRFGLMRGREFIMKDAYSFHADQASLQVTYDRMHQAYCNVFTRLGLKFRPVEADNGSIGGAGSHEFHVLAESGEDDIVFSNGSDYAANIEKAEAVPRETSRPAPAEELRLVDTPETKTIAALVEKFNLPIEKTIKTLIVHAEEEGKLIALVIRGDHELNEIKAAQQPGVASPLVMASDAELRDAIGAGAGSLGPLNLPLPIIIDRSVELMSDFGIGANIDDKHYFGVNWERDLPVPTVADLRNVVAGDPSPDGKGTLEIKRGIEVGHIFQLGNKYSKAMKCEVLGENGKPITLEMGCYGIGVSRVVAAAIEQNNDEKGIIWSDALAPFQVALVPLRYETEQVREATDKLYAELTAAGFEVLLDDRDKKTSPGIKFADMELIGIPHRIVVSDRGLADGNLEYKSRTEAEAQPLPVADVLSFLQARIRR</sequence>
<dbReference type="PANTHER" id="PTHR42753:SF2">
    <property type="entry name" value="PROLINE--TRNA LIGASE"/>
    <property type="match status" value="1"/>
</dbReference>
<dbReference type="InterPro" id="IPR007214">
    <property type="entry name" value="YbaK/aa-tRNA-synth-assoc-dom"/>
</dbReference>
<dbReference type="CDD" id="cd00861">
    <property type="entry name" value="ProRS_anticodon_short"/>
    <property type="match status" value="1"/>
</dbReference>
<keyword evidence="8 10" id="KW-0030">Aminoacyl-tRNA synthetase</keyword>
<dbReference type="SUPFAM" id="SSF55681">
    <property type="entry name" value="Class II aaRS and biotin synthetases"/>
    <property type="match status" value="1"/>
</dbReference>
<dbReference type="InterPro" id="IPR036621">
    <property type="entry name" value="Anticodon-bd_dom_sf"/>
</dbReference>
<dbReference type="GO" id="GO:0005829">
    <property type="term" value="C:cytosol"/>
    <property type="evidence" value="ECO:0007669"/>
    <property type="project" value="TreeGrafter"/>
</dbReference>
<evidence type="ECO:0000259" key="11">
    <source>
        <dbReference type="PROSITE" id="PS50862"/>
    </source>
</evidence>
<dbReference type="InterPro" id="IPR002316">
    <property type="entry name" value="Pro-tRNA-ligase_IIa"/>
</dbReference>
<dbReference type="GO" id="GO:0006433">
    <property type="term" value="P:prolyl-tRNA aminoacylation"/>
    <property type="evidence" value="ECO:0007669"/>
    <property type="project" value="UniProtKB-UniRule"/>
</dbReference>
<evidence type="ECO:0000313" key="13">
    <source>
        <dbReference type="Proteomes" id="UP000276587"/>
    </source>
</evidence>
<comment type="subcellular location">
    <subcellularLocation>
        <location evidence="1 10">Cytoplasm</location>
    </subcellularLocation>
</comment>
<comment type="caution">
    <text evidence="12">The sequence shown here is derived from an EMBL/GenBank/DDBJ whole genome shotgun (WGS) entry which is preliminary data.</text>
</comment>
<comment type="function">
    <text evidence="10">Catalyzes the attachment of proline to tRNA(Pro) in a two-step reaction: proline is first activated by ATP to form Pro-AMP and then transferred to the acceptor end of tRNA(Pro). As ProRS can inadvertently accommodate and process non-cognate amino acids such as alanine and cysteine, to avoid such errors it has two additional distinct editing activities against alanine. One activity is designated as 'pretransfer' editing and involves the tRNA(Pro)-independent hydrolysis of activated Ala-AMP. The other activity is designated 'posttransfer' editing and involves deacylation of mischarged Ala-tRNA(Pro). The misacylated Cys-tRNA(Pro) is not edited by ProRS.</text>
</comment>
<keyword evidence="5 10" id="KW-0547">Nucleotide-binding</keyword>
<dbReference type="InterPro" id="IPR004154">
    <property type="entry name" value="Anticodon-bd"/>
</dbReference>
<name>A0A3M4AT70_PSEMA</name>
<accession>A0A3M4AT70</accession>
<comment type="domain">
    <text evidence="10">Consists of three domains: the N-terminal catalytic domain, the editing domain and the C-terminal anticodon-binding domain.</text>
</comment>
<evidence type="ECO:0000256" key="3">
    <source>
        <dbReference type="ARBA" id="ARBA00022490"/>
    </source>
</evidence>
<evidence type="ECO:0000256" key="2">
    <source>
        <dbReference type="ARBA" id="ARBA00011738"/>
    </source>
</evidence>
<dbReference type="PIRSF" id="PIRSF001535">
    <property type="entry name" value="ProRS_1"/>
    <property type="match status" value="1"/>
</dbReference>
<dbReference type="InterPro" id="IPR004500">
    <property type="entry name" value="Pro-tRNA-synth_IIa_bac-type"/>
</dbReference>
<dbReference type="NCBIfam" id="TIGR00409">
    <property type="entry name" value="proS_fam_II"/>
    <property type="match status" value="1"/>
</dbReference>
<dbReference type="EC" id="6.1.1.15" evidence="10"/>
<dbReference type="Pfam" id="PF00587">
    <property type="entry name" value="tRNA-synt_2b"/>
    <property type="match status" value="1"/>
</dbReference>
<dbReference type="CDD" id="cd00779">
    <property type="entry name" value="ProRS_core_prok"/>
    <property type="match status" value="1"/>
</dbReference>
<dbReference type="InterPro" id="IPR044140">
    <property type="entry name" value="ProRS_anticodon_short"/>
</dbReference>
<gene>
    <name evidence="10" type="primary">proS</name>
    <name evidence="12" type="ORF">ALQ29_100104</name>
</gene>
<comment type="catalytic activity">
    <reaction evidence="9 10">
        <text>tRNA(Pro) + L-proline + ATP = L-prolyl-tRNA(Pro) + AMP + diphosphate</text>
        <dbReference type="Rhea" id="RHEA:14305"/>
        <dbReference type="Rhea" id="RHEA-COMP:9700"/>
        <dbReference type="Rhea" id="RHEA-COMP:9702"/>
        <dbReference type="ChEBI" id="CHEBI:30616"/>
        <dbReference type="ChEBI" id="CHEBI:33019"/>
        <dbReference type="ChEBI" id="CHEBI:60039"/>
        <dbReference type="ChEBI" id="CHEBI:78442"/>
        <dbReference type="ChEBI" id="CHEBI:78532"/>
        <dbReference type="ChEBI" id="CHEBI:456215"/>
        <dbReference type="EC" id="6.1.1.15"/>
    </reaction>
</comment>
<dbReference type="SUPFAM" id="SSF55826">
    <property type="entry name" value="YbaK/ProRS associated domain"/>
    <property type="match status" value="1"/>
</dbReference>
<reference evidence="12 13" key="1">
    <citation type="submission" date="2018-08" db="EMBL/GenBank/DDBJ databases">
        <title>Recombination of ecologically and evolutionarily significant loci maintains genetic cohesion in the Pseudomonas syringae species complex.</title>
        <authorList>
            <person name="Dillon M."/>
            <person name="Thakur S."/>
            <person name="Almeida R.N.D."/>
            <person name="Weir B.S."/>
            <person name="Guttman D.S."/>
        </authorList>
    </citation>
    <scope>NUCLEOTIDE SEQUENCE [LARGE SCALE GENOMIC DNA]</scope>
    <source>
        <strain evidence="12 13">ICMP 3555</strain>
    </source>
</reference>
<protein>
    <recommendedName>
        <fullName evidence="10">Proline--tRNA ligase</fullName>
        <ecNumber evidence="10">6.1.1.15</ecNumber>
    </recommendedName>
    <alternativeName>
        <fullName evidence="10">Prolyl-tRNA synthetase</fullName>
        <shortName evidence="10">ProRS</shortName>
    </alternativeName>
</protein>
<dbReference type="Gene3D" id="3.90.960.10">
    <property type="entry name" value="YbaK/aminoacyl-tRNA synthetase-associated domain"/>
    <property type="match status" value="1"/>
</dbReference>
<dbReference type="HAMAP" id="MF_01569">
    <property type="entry name" value="Pro_tRNA_synth_type1"/>
    <property type="match status" value="1"/>
</dbReference>
<dbReference type="FunFam" id="3.30.930.10:FF:000043">
    <property type="entry name" value="Proline--tRNA ligase"/>
    <property type="match status" value="1"/>
</dbReference>
<dbReference type="FunFam" id="3.90.960.10:FF:000001">
    <property type="entry name" value="Proline--tRNA ligase"/>
    <property type="match status" value="1"/>
</dbReference>
<evidence type="ECO:0000256" key="4">
    <source>
        <dbReference type="ARBA" id="ARBA00022598"/>
    </source>
</evidence>
<dbReference type="AlphaFoldDB" id="A0A3M4AT70"/>
<evidence type="ECO:0000256" key="9">
    <source>
        <dbReference type="ARBA" id="ARBA00047671"/>
    </source>
</evidence>
<dbReference type="CDD" id="cd04334">
    <property type="entry name" value="ProRS-INS"/>
    <property type="match status" value="1"/>
</dbReference>
<dbReference type="InterPro" id="IPR023717">
    <property type="entry name" value="Pro-tRNA-Synthase_IIa_type1"/>
</dbReference>
<keyword evidence="6 10" id="KW-0067">ATP-binding</keyword>
<dbReference type="GO" id="GO:0002161">
    <property type="term" value="F:aminoacyl-tRNA deacylase activity"/>
    <property type="evidence" value="ECO:0007669"/>
    <property type="project" value="InterPro"/>
</dbReference>
<dbReference type="InterPro" id="IPR045864">
    <property type="entry name" value="aa-tRNA-synth_II/BPL/LPL"/>
</dbReference>
<dbReference type="InterPro" id="IPR033730">
    <property type="entry name" value="ProRS_core_prok"/>
</dbReference>
<keyword evidence="7 10" id="KW-0648">Protein biosynthesis</keyword>
<dbReference type="NCBIfam" id="NF006625">
    <property type="entry name" value="PRK09194.1"/>
    <property type="match status" value="1"/>
</dbReference>
<evidence type="ECO:0000313" key="12">
    <source>
        <dbReference type="EMBL" id="RMP09464.1"/>
    </source>
</evidence>